<protein>
    <submittedName>
        <fullName evidence="1">Uncharacterized protein</fullName>
    </submittedName>
</protein>
<dbReference type="Proteomes" id="UP001356427">
    <property type="component" value="Unassembled WGS sequence"/>
</dbReference>
<evidence type="ECO:0000313" key="2">
    <source>
        <dbReference type="Proteomes" id="UP001356427"/>
    </source>
</evidence>
<sequence>MLSHSSSMAVRSCCILAGTGTSGVTGRSRPSQTCSMGDMSGLSSDFQGVWWRWMQPYSKAGHFPTSRLRPATSRNMDHLMSVSVLETEHSKDLQSLLTNYLPSLQSTEKCLLGHGAPEQHIKKHATLLPAVSRPFPEEGCNGQGFQWPNLVDD</sequence>
<accession>A0AAN8R709</accession>
<dbReference type="EMBL" id="JAGTTL010000003">
    <property type="protein sequence ID" value="KAK6325759.1"/>
    <property type="molecule type" value="Genomic_DNA"/>
</dbReference>
<name>A0AAN8R709_9TELE</name>
<gene>
    <name evidence="1" type="ORF">J4Q44_G00051010</name>
</gene>
<organism evidence="1 2">
    <name type="scientific">Coregonus suidteri</name>
    <dbReference type="NCBI Taxonomy" id="861788"/>
    <lineage>
        <taxon>Eukaryota</taxon>
        <taxon>Metazoa</taxon>
        <taxon>Chordata</taxon>
        <taxon>Craniata</taxon>
        <taxon>Vertebrata</taxon>
        <taxon>Euteleostomi</taxon>
        <taxon>Actinopterygii</taxon>
        <taxon>Neopterygii</taxon>
        <taxon>Teleostei</taxon>
        <taxon>Protacanthopterygii</taxon>
        <taxon>Salmoniformes</taxon>
        <taxon>Salmonidae</taxon>
        <taxon>Coregoninae</taxon>
        <taxon>Coregonus</taxon>
    </lineage>
</organism>
<evidence type="ECO:0000313" key="1">
    <source>
        <dbReference type="EMBL" id="KAK6325759.1"/>
    </source>
</evidence>
<comment type="caution">
    <text evidence="1">The sequence shown here is derived from an EMBL/GenBank/DDBJ whole genome shotgun (WGS) entry which is preliminary data.</text>
</comment>
<dbReference type="AlphaFoldDB" id="A0AAN8R709"/>
<keyword evidence="2" id="KW-1185">Reference proteome</keyword>
<reference evidence="1 2" key="1">
    <citation type="submission" date="2021-04" db="EMBL/GenBank/DDBJ databases">
        <authorList>
            <person name="De Guttry C."/>
            <person name="Zahm M."/>
            <person name="Klopp C."/>
            <person name="Cabau C."/>
            <person name="Louis A."/>
            <person name="Berthelot C."/>
            <person name="Parey E."/>
            <person name="Roest Crollius H."/>
            <person name="Montfort J."/>
            <person name="Robinson-Rechavi M."/>
            <person name="Bucao C."/>
            <person name="Bouchez O."/>
            <person name="Gislard M."/>
            <person name="Lluch J."/>
            <person name="Milhes M."/>
            <person name="Lampietro C."/>
            <person name="Lopez Roques C."/>
            <person name="Donnadieu C."/>
            <person name="Braasch I."/>
            <person name="Desvignes T."/>
            <person name="Postlethwait J."/>
            <person name="Bobe J."/>
            <person name="Wedekind C."/>
            <person name="Guiguen Y."/>
        </authorList>
    </citation>
    <scope>NUCLEOTIDE SEQUENCE [LARGE SCALE GENOMIC DNA]</scope>
    <source>
        <strain evidence="1">Cs_M1</strain>
        <tissue evidence="1">Blood</tissue>
    </source>
</reference>
<proteinExistence type="predicted"/>